<evidence type="ECO:0000256" key="5">
    <source>
        <dbReference type="ARBA" id="ARBA00023004"/>
    </source>
</evidence>
<evidence type="ECO:0000259" key="6">
    <source>
        <dbReference type="Pfam" id="PF02668"/>
    </source>
</evidence>
<evidence type="ECO:0000256" key="1">
    <source>
        <dbReference type="ARBA" id="ARBA00005896"/>
    </source>
</evidence>
<dbReference type="EMBL" id="WTUW01000009">
    <property type="protein sequence ID" value="MZR31847.1"/>
    <property type="molecule type" value="Genomic_DNA"/>
</dbReference>
<evidence type="ECO:0000256" key="3">
    <source>
        <dbReference type="ARBA" id="ARBA00022964"/>
    </source>
</evidence>
<comment type="caution">
    <text evidence="7">The sequence shown here is derived from an EMBL/GenBank/DDBJ whole genome shotgun (WGS) entry which is preliminary data.</text>
</comment>
<dbReference type="Gene3D" id="3.60.130.10">
    <property type="entry name" value="Clavaminate synthase-like"/>
    <property type="match status" value="1"/>
</dbReference>
<accession>A0A6L8WCI7</accession>
<organism evidence="7 8">
    <name type="scientific">Sneathiella litorea</name>
    <dbReference type="NCBI Taxonomy" id="2606216"/>
    <lineage>
        <taxon>Bacteria</taxon>
        <taxon>Pseudomonadati</taxon>
        <taxon>Pseudomonadota</taxon>
        <taxon>Alphaproteobacteria</taxon>
        <taxon>Sneathiellales</taxon>
        <taxon>Sneathiellaceae</taxon>
        <taxon>Sneathiella</taxon>
    </lineage>
</organism>
<dbReference type="RefSeq" id="WP_161316439.1">
    <property type="nucleotide sequence ID" value="NZ_WTUW01000009.1"/>
</dbReference>
<dbReference type="GO" id="GO:0000908">
    <property type="term" value="F:taurine dioxygenase activity"/>
    <property type="evidence" value="ECO:0007669"/>
    <property type="project" value="TreeGrafter"/>
</dbReference>
<dbReference type="AlphaFoldDB" id="A0A6L8WCI7"/>
<dbReference type="PANTHER" id="PTHR30468:SF1">
    <property type="entry name" value="ALPHA-KETOGLUTARATE-DEPENDENT SULFONATE DIOXYGENASE"/>
    <property type="match status" value="1"/>
</dbReference>
<proteinExistence type="inferred from homology"/>
<dbReference type="InterPro" id="IPR042098">
    <property type="entry name" value="TauD-like_sf"/>
</dbReference>
<keyword evidence="5" id="KW-0408">Iron</keyword>
<dbReference type="InterPro" id="IPR003819">
    <property type="entry name" value="TauD/TfdA-like"/>
</dbReference>
<keyword evidence="4" id="KW-0560">Oxidoreductase</keyword>
<evidence type="ECO:0000256" key="4">
    <source>
        <dbReference type="ARBA" id="ARBA00023002"/>
    </source>
</evidence>
<sequence>MGHNTIEVQPLTSCIGAEIAGVDLSKTLSDEQFQDVHDALVDNHVVFFRNQEITPEGQLEFARRFGTPEVHPIVEGSNAHPELIEVLKPAGEGASFGTGWHTDNTFFEKPTIITMLYGIDIPPVGGDTLWASMEAAYDALSDGMKELLDGLVAVHSASVAFDPRHTRDKYEGKHSLKYKYSEAVEVEVEHPLIRTHEISGRKSIFVNPMFTLRIKGMTDAESAPLLKYLYEFSTKPEFFCRFRWQEKSVAMWDNRCTQHYAMNDYVQYRRFMRRVTIGGDTRPV</sequence>
<dbReference type="GO" id="GO:0005737">
    <property type="term" value="C:cytoplasm"/>
    <property type="evidence" value="ECO:0007669"/>
    <property type="project" value="TreeGrafter"/>
</dbReference>
<dbReference type="Proteomes" id="UP000476030">
    <property type="component" value="Unassembled WGS sequence"/>
</dbReference>
<dbReference type="GO" id="GO:0046872">
    <property type="term" value="F:metal ion binding"/>
    <property type="evidence" value="ECO:0007669"/>
    <property type="project" value="UniProtKB-KW"/>
</dbReference>
<dbReference type="SUPFAM" id="SSF51197">
    <property type="entry name" value="Clavaminate synthase-like"/>
    <property type="match status" value="1"/>
</dbReference>
<dbReference type="PANTHER" id="PTHR30468">
    <property type="entry name" value="ALPHA-KETOGLUTARATE-DEPENDENT SULFONATE DIOXYGENASE"/>
    <property type="match status" value="1"/>
</dbReference>
<name>A0A6L8WCI7_9PROT</name>
<protein>
    <submittedName>
        <fullName evidence="7">Taurine dioxygenase</fullName>
    </submittedName>
</protein>
<keyword evidence="3 7" id="KW-0223">Dioxygenase</keyword>
<dbReference type="InterPro" id="IPR051323">
    <property type="entry name" value="AtsK-like"/>
</dbReference>
<dbReference type="Pfam" id="PF02668">
    <property type="entry name" value="TauD"/>
    <property type="match status" value="1"/>
</dbReference>
<keyword evidence="8" id="KW-1185">Reference proteome</keyword>
<evidence type="ECO:0000313" key="7">
    <source>
        <dbReference type="EMBL" id="MZR31847.1"/>
    </source>
</evidence>
<keyword evidence="2" id="KW-0479">Metal-binding</keyword>
<reference evidence="7 8" key="1">
    <citation type="submission" date="2019-12" db="EMBL/GenBank/DDBJ databases">
        <title>Snethiella sp. nov. sp. isolated from sea sand.</title>
        <authorList>
            <person name="Kim J."/>
            <person name="Jeong S.E."/>
            <person name="Jung H.S."/>
            <person name="Jeon C.O."/>
        </authorList>
    </citation>
    <scope>NUCLEOTIDE SEQUENCE [LARGE SCALE GENOMIC DNA]</scope>
    <source>
        <strain evidence="7 8">DP05</strain>
    </source>
</reference>
<evidence type="ECO:0000256" key="2">
    <source>
        <dbReference type="ARBA" id="ARBA00022723"/>
    </source>
</evidence>
<evidence type="ECO:0000313" key="8">
    <source>
        <dbReference type="Proteomes" id="UP000476030"/>
    </source>
</evidence>
<feature type="domain" description="TauD/TfdA-like" evidence="6">
    <location>
        <begin position="7"/>
        <end position="276"/>
    </location>
</feature>
<gene>
    <name evidence="7" type="ORF">GQE98_14515</name>
</gene>
<dbReference type="GO" id="GO:0006790">
    <property type="term" value="P:sulfur compound metabolic process"/>
    <property type="evidence" value="ECO:0007669"/>
    <property type="project" value="TreeGrafter"/>
</dbReference>
<comment type="similarity">
    <text evidence="1">Belongs to the TfdA dioxygenase family.</text>
</comment>